<dbReference type="EMBL" id="JAIWYP010000013">
    <property type="protein sequence ID" value="KAH3714818.1"/>
    <property type="molecule type" value="Genomic_DNA"/>
</dbReference>
<organism evidence="1 2">
    <name type="scientific">Dreissena polymorpha</name>
    <name type="common">Zebra mussel</name>
    <name type="synonym">Mytilus polymorpha</name>
    <dbReference type="NCBI Taxonomy" id="45954"/>
    <lineage>
        <taxon>Eukaryota</taxon>
        <taxon>Metazoa</taxon>
        <taxon>Spiralia</taxon>
        <taxon>Lophotrochozoa</taxon>
        <taxon>Mollusca</taxon>
        <taxon>Bivalvia</taxon>
        <taxon>Autobranchia</taxon>
        <taxon>Heteroconchia</taxon>
        <taxon>Euheterodonta</taxon>
        <taxon>Imparidentia</taxon>
        <taxon>Neoheterodontei</taxon>
        <taxon>Myida</taxon>
        <taxon>Dreissenoidea</taxon>
        <taxon>Dreissenidae</taxon>
        <taxon>Dreissena</taxon>
    </lineage>
</organism>
<evidence type="ECO:0000313" key="1">
    <source>
        <dbReference type="EMBL" id="KAH3714818.1"/>
    </source>
</evidence>
<proteinExistence type="predicted"/>
<dbReference type="Proteomes" id="UP000828390">
    <property type="component" value="Unassembled WGS sequence"/>
</dbReference>
<gene>
    <name evidence="1" type="ORF">DPMN_057519</name>
</gene>
<protein>
    <submittedName>
        <fullName evidence="1">Uncharacterized protein</fullName>
    </submittedName>
</protein>
<name>A0A9D4C043_DREPO</name>
<sequence>MARNTRNKQKHTTRRQMNAYKITNEETSYLPDDKEYSVRLSRVIDDAAVNEQFIQFKRKIMRSDEREKTLTHKAFGNNRRAYIFGSKIEGTSTDGTMSDADFLDRIDTFRLFLDSENPPLQPHYHKSMITVSTNGCASQYCVLTMIEPTQQRTQFDNLDPYRDPLDLVDFFQKRLDNN</sequence>
<keyword evidence="2" id="KW-1185">Reference proteome</keyword>
<reference evidence="1" key="1">
    <citation type="journal article" date="2019" name="bioRxiv">
        <title>The Genome of the Zebra Mussel, Dreissena polymorpha: A Resource for Invasive Species Research.</title>
        <authorList>
            <person name="McCartney M.A."/>
            <person name="Auch B."/>
            <person name="Kono T."/>
            <person name="Mallez S."/>
            <person name="Zhang Y."/>
            <person name="Obille A."/>
            <person name="Becker A."/>
            <person name="Abrahante J.E."/>
            <person name="Garbe J."/>
            <person name="Badalamenti J.P."/>
            <person name="Herman A."/>
            <person name="Mangelson H."/>
            <person name="Liachko I."/>
            <person name="Sullivan S."/>
            <person name="Sone E.D."/>
            <person name="Koren S."/>
            <person name="Silverstein K.A.T."/>
            <person name="Beckman K.B."/>
            <person name="Gohl D.M."/>
        </authorList>
    </citation>
    <scope>NUCLEOTIDE SEQUENCE</scope>
    <source>
        <strain evidence="1">Duluth1</strain>
        <tissue evidence="1">Whole animal</tissue>
    </source>
</reference>
<accession>A0A9D4C043</accession>
<evidence type="ECO:0000313" key="2">
    <source>
        <dbReference type="Proteomes" id="UP000828390"/>
    </source>
</evidence>
<comment type="caution">
    <text evidence="1">The sequence shown here is derived from an EMBL/GenBank/DDBJ whole genome shotgun (WGS) entry which is preliminary data.</text>
</comment>
<reference evidence="1" key="2">
    <citation type="submission" date="2020-11" db="EMBL/GenBank/DDBJ databases">
        <authorList>
            <person name="McCartney M.A."/>
            <person name="Auch B."/>
            <person name="Kono T."/>
            <person name="Mallez S."/>
            <person name="Becker A."/>
            <person name="Gohl D.M."/>
            <person name="Silverstein K.A.T."/>
            <person name="Koren S."/>
            <person name="Bechman K.B."/>
            <person name="Herman A."/>
            <person name="Abrahante J.E."/>
            <person name="Garbe J."/>
        </authorList>
    </citation>
    <scope>NUCLEOTIDE SEQUENCE</scope>
    <source>
        <strain evidence="1">Duluth1</strain>
        <tissue evidence="1">Whole animal</tissue>
    </source>
</reference>
<dbReference type="AlphaFoldDB" id="A0A9D4C043"/>